<comment type="caution">
    <text evidence="1">The sequence shown here is derived from an EMBL/GenBank/DDBJ whole genome shotgun (WGS) entry which is preliminary data.</text>
</comment>
<sequence length="666" mass="74889">MESHLCYRWLLVSSITYFLLLNQLLAHSLFHVHHHPGIPTNVTKNLHFPSFISSSSSSTIHEIKLLGSAAFSSGKGSIQIPDPSPAVDHAYKAGRAIYSSPIRIFDPLTSTPASFQTTFSFQFENINNSFPGNGLAFVIVSDEFTVGRPGPWLGILNDACEHYKVFAVEFDNRHDPKFGDPNDDHIGINLGSVVSFKTADSSKTNASLHDYDLIHRAWILYDGHRKWIDIYLGVDGNPVPSLPILSTSLNLSPFLKEYMFVGFSASTGDSPQIHNIFSWEFSSTSQAILNVPSRHVCHRNIAHQVSKYSTTNGTSTPSSFMIFMCVMGLCTVAVLNLYCSSKRRKTESSVAFGFPDKKQRPVLPSKPRRFETLVLYRATKRFSKMEVLASDSRGVLYRGMLPNGCYVAVKRFSIESLNLSRLDWSRVLKRISTITHVCHPSLASIRGWCCDNRERIIVYDYFQNGSLHGWLFGLGSLPWTRRFKIIKDTAEALSFLHSKELTHGNLKTTSIFLDSNYKAVLGDYGFIFFQGDVMDSVPRKELDVFEFGMLMLEIISGKKTIETEEQEMGVLDFAWDMHERGEKVKVIDERMGSNVNIEQAIRVLEIGLACTLNENNNGRPSMEQVLLQLLNMQKLLPRLPPNRQAHLLSKNSATSQLLIGNMKGSH</sequence>
<gene>
    <name evidence="1" type="ORF">OWV82_015092</name>
</gene>
<dbReference type="Proteomes" id="UP001164539">
    <property type="component" value="Chromosome 8"/>
</dbReference>
<accession>A0ACC1XPT2</accession>
<evidence type="ECO:0000313" key="1">
    <source>
        <dbReference type="EMBL" id="KAJ4712928.1"/>
    </source>
</evidence>
<name>A0ACC1XPT2_MELAZ</name>
<proteinExistence type="predicted"/>
<keyword evidence="2" id="KW-1185">Reference proteome</keyword>
<evidence type="ECO:0000313" key="2">
    <source>
        <dbReference type="Proteomes" id="UP001164539"/>
    </source>
</evidence>
<reference evidence="1 2" key="1">
    <citation type="journal article" date="2023" name="Science">
        <title>Complex scaffold remodeling in plant triterpene biosynthesis.</title>
        <authorList>
            <person name="De La Pena R."/>
            <person name="Hodgson H."/>
            <person name="Liu J.C."/>
            <person name="Stephenson M.J."/>
            <person name="Martin A.C."/>
            <person name="Owen C."/>
            <person name="Harkess A."/>
            <person name="Leebens-Mack J."/>
            <person name="Jimenez L.E."/>
            <person name="Osbourn A."/>
            <person name="Sattely E.S."/>
        </authorList>
    </citation>
    <scope>NUCLEOTIDE SEQUENCE [LARGE SCALE GENOMIC DNA]</scope>
    <source>
        <strain evidence="2">cv. JPN11</strain>
        <tissue evidence="1">Leaf</tissue>
    </source>
</reference>
<organism evidence="1 2">
    <name type="scientific">Melia azedarach</name>
    <name type="common">Chinaberry tree</name>
    <dbReference type="NCBI Taxonomy" id="155640"/>
    <lineage>
        <taxon>Eukaryota</taxon>
        <taxon>Viridiplantae</taxon>
        <taxon>Streptophyta</taxon>
        <taxon>Embryophyta</taxon>
        <taxon>Tracheophyta</taxon>
        <taxon>Spermatophyta</taxon>
        <taxon>Magnoliopsida</taxon>
        <taxon>eudicotyledons</taxon>
        <taxon>Gunneridae</taxon>
        <taxon>Pentapetalae</taxon>
        <taxon>rosids</taxon>
        <taxon>malvids</taxon>
        <taxon>Sapindales</taxon>
        <taxon>Meliaceae</taxon>
        <taxon>Melia</taxon>
    </lineage>
</organism>
<dbReference type="EMBL" id="CM051401">
    <property type="protein sequence ID" value="KAJ4712928.1"/>
    <property type="molecule type" value="Genomic_DNA"/>
</dbReference>
<protein>
    <submittedName>
        <fullName evidence="1">Lectin-like receptor kinase</fullName>
    </submittedName>
</protein>